<dbReference type="SUPFAM" id="SSF49785">
    <property type="entry name" value="Galactose-binding domain-like"/>
    <property type="match status" value="1"/>
</dbReference>
<dbReference type="RefSeq" id="WP_102965685.1">
    <property type="nucleotide sequence ID" value="NZ_POSK01000003.1"/>
</dbReference>
<evidence type="ECO:0000313" key="2">
    <source>
        <dbReference type="EMBL" id="PNI05622.1"/>
    </source>
</evidence>
<dbReference type="Proteomes" id="UP000236449">
    <property type="component" value="Unassembled WGS sequence"/>
</dbReference>
<dbReference type="InterPro" id="IPR041443">
    <property type="entry name" value="Exop_C"/>
</dbReference>
<organism evidence="2 3">
    <name type="scientific">Vibrio diazotrophicus</name>
    <dbReference type="NCBI Taxonomy" id="685"/>
    <lineage>
        <taxon>Bacteria</taxon>
        <taxon>Pseudomonadati</taxon>
        <taxon>Pseudomonadota</taxon>
        <taxon>Gammaproteobacteria</taxon>
        <taxon>Vibrionales</taxon>
        <taxon>Vibrionaceae</taxon>
        <taxon>Vibrio</taxon>
    </lineage>
</organism>
<proteinExistence type="predicted"/>
<gene>
    <name evidence="2" type="ORF">C1N32_05845</name>
</gene>
<accession>A0A2J8I511</accession>
<sequence length="416" mass="44392">MSNLNKKLIAIAMLPFLLAGCGEEQKPSSSDSGVGSSDSTGRVFNLFGVKAVDSVYKALILSATDGYASTVVTDAYVSSSDINAGLINNNGTNDTIDVEIKGVASGSLMLQAGEQKEDFSSFESGYLEFNIRSKSAVPDDLTVAIDNGWPNRKVFSLNGYVNFTNDWEGISIPIKCMKPGSGMNDFSLDSVATPFFMESSKAYSYEITDIAYKEKSEFTPVVDATSCTSSASVNNPAALAAGDLSVYYTGDKSLATDISDKYTLGDFVVSGSSTKTESGQVVHLSLPVNGGIFFEAGTGNERDFSSFYAASYMTIDLKVDNYGSSPNLQVKMEGATSNDANFYAVDNSLVPADSSWYRCNLPVSSLAPSDTYLNSTKKAVYLSGQWDSMVGLEFSFTNIAFINTKNISGASDCIKL</sequence>
<evidence type="ECO:0000259" key="1">
    <source>
        <dbReference type="Pfam" id="PF18559"/>
    </source>
</evidence>
<dbReference type="EMBL" id="POSK01000003">
    <property type="protein sequence ID" value="PNI05622.1"/>
    <property type="molecule type" value="Genomic_DNA"/>
</dbReference>
<dbReference type="Pfam" id="PF18559">
    <property type="entry name" value="Exop_C"/>
    <property type="match status" value="1"/>
</dbReference>
<dbReference type="Gene3D" id="2.60.120.430">
    <property type="entry name" value="Galactose-binding lectin"/>
    <property type="match status" value="2"/>
</dbReference>
<feature type="domain" description="ExoP galactose-binding-like" evidence="1">
    <location>
        <begin position="61"/>
        <end position="210"/>
    </location>
</feature>
<dbReference type="PROSITE" id="PS51257">
    <property type="entry name" value="PROKAR_LIPOPROTEIN"/>
    <property type="match status" value="1"/>
</dbReference>
<dbReference type="AlphaFoldDB" id="A0A2J8I511"/>
<dbReference type="OrthoDB" id="5846466at2"/>
<name>A0A2J8I511_VIBDI</name>
<protein>
    <recommendedName>
        <fullName evidence="1">ExoP galactose-binding-like domain-containing protein</fullName>
    </recommendedName>
</protein>
<dbReference type="InterPro" id="IPR008979">
    <property type="entry name" value="Galactose-bd-like_sf"/>
</dbReference>
<evidence type="ECO:0000313" key="3">
    <source>
        <dbReference type="Proteomes" id="UP000236449"/>
    </source>
</evidence>
<reference evidence="2 3" key="1">
    <citation type="submission" date="2018-01" db="EMBL/GenBank/DDBJ databases">
        <title>Draft genome sequences of six Vibrio diazotrophicus strains isolated from deep-sea sediments of the Baltic Sea.</title>
        <authorList>
            <person name="Castillo D."/>
            <person name="Vandieken V."/>
            <person name="Chiang O."/>
            <person name="Middelboe M."/>
        </authorList>
    </citation>
    <scope>NUCLEOTIDE SEQUENCE [LARGE SCALE GENOMIC DNA]</scope>
    <source>
        <strain evidence="2 3">60.27F</strain>
    </source>
</reference>
<comment type="caution">
    <text evidence="2">The sequence shown here is derived from an EMBL/GenBank/DDBJ whole genome shotgun (WGS) entry which is preliminary data.</text>
</comment>